<dbReference type="SUPFAM" id="SSF47769">
    <property type="entry name" value="SAM/Pointed domain"/>
    <property type="match status" value="1"/>
</dbReference>
<dbReference type="OrthoDB" id="434324at2759"/>
<reference evidence="1 2" key="1">
    <citation type="journal article" date="2019" name="Commun. Biol.">
        <title>The bagworm genome reveals a unique fibroin gene that provides high tensile strength.</title>
        <authorList>
            <person name="Kono N."/>
            <person name="Nakamura H."/>
            <person name="Ohtoshi R."/>
            <person name="Tomita M."/>
            <person name="Numata K."/>
            <person name="Arakawa K."/>
        </authorList>
    </citation>
    <scope>NUCLEOTIDE SEQUENCE [LARGE SCALE GENOMIC DNA]</scope>
</reference>
<evidence type="ECO:0000313" key="2">
    <source>
        <dbReference type="Proteomes" id="UP000299102"/>
    </source>
</evidence>
<evidence type="ECO:0000313" key="1">
    <source>
        <dbReference type="EMBL" id="GBP27648.1"/>
    </source>
</evidence>
<protein>
    <submittedName>
        <fullName evidence="1">Protein aveugle</fullName>
    </submittedName>
</protein>
<dbReference type="STRING" id="151549.A0A4C1UMI7"/>
<comment type="caution">
    <text evidence="1">The sequence shown here is derived from an EMBL/GenBank/DDBJ whole genome shotgun (WGS) entry which is preliminary data.</text>
</comment>
<gene>
    <name evidence="1" type="primary">ave</name>
    <name evidence="1" type="ORF">EVAR_12692_1</name>
</gene>
<dbReference type="Proteomes" id="UP000299102">
    <property type="component" value="Unassembled WGS sequence"/>
</dbReference>
<dbReference type="Gene3D" id="1.10.150.50">
    <property type="entry name" value="Transcription Factor, Ets-1"/>
    <property type="match status" value="1"/>
</dbReference>
<name>A0A4C1UMI7_EUMVA</name>
<dbReference type="InterPro" id="IPR013761">
    <property type="entry name" value="SAM/pointed_sf"/>
</dbReference>
<dbReference type="EMBL" id="BGZK01000197">
    <property type="protein sequence ID" value="GBP27648.1"/>
    <property type="molecule type" value="Genomic_DNA"/>
</dbReference>
<dbReference type="AlphaFoldDB" id="A0A4C1UMI7"/>
<organism evidence="1 2">
    <name type="scientific">Eumeta variegata</name>
    <name type="common">Bagworm moth</name>
    <name type="synonym">Eumeta japonica</name>
    <dbReference type="NCBI Taxonomy" id="151549"/>
    <lineage>
        <taxon>Eukaryota</taxon>
        <taxon>Metazoa</taxon>
        <taxon>Ecdysozoa</taxon>
        <taxon>Arthropoda</taxon>
        <taxon>Hexapoda</taxon>
        <taxon>Insecta</taxon>
        <taxon>Pterygota</taxon>
        <taxon>Neoptera</taxon>
        <taxon>Endopterygota</taxon>
        <taxon>Lepidoptera</taxon>
        <taxon>Glossata</taxon>
        <taxon>Ditrysia</taxon>
        <taxon>Tineoidea</taxon>
        <taxon>Psychidae</taxon>
        <taxon>Oiketicinae</taxon>
        <taxon>Eumeta</taxon>
    </lineage>
</organism>
<proteinExistence type="predicted"/>
<sequence length="76" mass="8826">MHMLEYRLTGSALVRLYNNTLIRMGLTNCEHHEAIWREIQKLRLKTDILEIMDLGLPHDCHTICDIKTTGNVAITH</sequence>
<accession>A0A4C1UMI7</accession>
<keyword evidence="2" id="KW-1185">Reference proteome</keyword>